<dbReference type="KEGG" id="tel:tlr2387"/>
<dbReference type="RefSeq" id="WP_011058219.1">
    <property type="nucleotide sequence ID" value="NC_004113.1"/>
</dbReference>
<gene>
    <name evidence="2" type="ordered locus">tlr2387</name>
</gene>
<evidence type="ECO:0000259" key="1">
    <source>
        <dbReference type="Pfam" id="PF08241"/>
    </source>
</evidence>
<dbReference type="InterPro" id="IPR013216">
    <property type="entry name" value="Methyltransf_11"/>
</dbReference>
<name>Q8DGD1_THEVB</name>
<dbReference type="SUPFAM" id="SSF53335">
    <property type="entry name" value="S-adenosyl-L-methionine-dependent methyltransferases"/>
    <property type="match status" value="1"/>
</dbReference>
<evidence type="ECO:0000313" key="3">
    <source>
        <dbReference type="Proteomes" id="UP000000440"/>
    </source>
</evidence>
<dbReference type="EMBL" id="BA000039">
    <property type="protein sequence ID" value="BAC09939.1"/>
    <property type="molecule type" value="Genomic_DNA"/>
</dbReference>
<dbReference type="Pfam" id="PF08241">
    <property type="entry name" value="Methyltransf_11"/>
    <property type="match status" value="1"/>
</dbReference>
<proteinExistence type="predicted"/>
<organism evidence="2 3">
    <name type="scientific">Thermosynechococcus vestitus (strain NIES-2133 / IAM M-273 / BP-1)</name>
    <dbReference type="NCBI Taxonomy" id="197221"/>
    <lineage>
        <taxon>Bacteria</taxon>
        <taxon>Bacillati</taxon>
        <taxon>Cyanobacteriota</taxon>
        <taxon>Cyanophyceae</taxon>
        <taxon>Acaryochloridales</taxon>
        <taxon>Thermosynechococcaceae</taxon>
        <taxon>Thermosynechococcus</taxon>
    </lineage>
</organism>
<dbReference type="AlphaFoldDB" id="Q8DGD1"/>
<dbReference type="GO" id="GO:0008757">
    <property type="term" value="F:S-adenosylmethionine-dependent methyltransferase activity"/>
    <property type="evidence" value="ECO:0007669"/>
    <property type="project" value="InterPro"/>
</dbReference>
<accession>Q8DGD1</accession>
<dbReference type="EnsemblBacteria" id="BAC09939">
    <property type="protein sequence ID" value="BAC09939"/>
    <property type="gene ID" value="BAC09939"/>
</dbReference>
<sequence>MYKVNLGCGSVFVDSPDWLNLDYVSYSPAVRKANLLSRLPLPDGTATLVYSSHFFEHVPRAMVSGLLRECFRVLQPGGVLRLVVPDLENMVREYLARRESRQHAKADFVVFELIDQCVRSEPGGELGRFYRQIILQEERCSEMIEYVRRRTGEDLPAIAIANRQGNYSPRRFIGVLWGHVVRAWIQLWCLCATSSLLYLECQLCGSG</sequence>
<dbReference type="Gene3D" id="3.40.50.150">
    <property type="entry name" value="Vaccinia Virus protein VP39"/>
    <property type="match status" value="1"/>
</dbReference>
<evidence type="ECO:0000313" key="2">
    <source>
        <dbReference type="EMBL" id="BAC09939.1"/>
    </source>
</evidence>
<feature type="domain" description="Methyltransferase type 11" evidence="1">
    <location>
        <begin position="31"/>
        <end position="80"/>
    </location>
</feature>
<dbReference type="CDD" id="cd02440">
    <property type="entry name" value="AdoMet_MTases"/>
    <property type="match status" value="1"/>
</dbReference>
<dbReference type="eggNOG" id="COG4627">
    <property type="taxonomic scope" value="Bacteria"/>
</dbReference>
<keyword evidence="3" id="KW-1185">Reference proteome</keyword>
<protein>
    <submittedName>
        <fullName evidence="2">Tlr2387 protein</fullName>
    </submittedName>
</protein>
<dbReference type="Proteomes" id="UP000000440">
    <property type="component" value="Chromosome"/>
</dbReference>
<dbReference type="InterPro" id="IPR029063">
    <property type="entry name" value="SAM-dependent_MTases_sf"/>
</dbReference>
<reference evidence="2 3" key="1">
    <citation type="journal article" date="2002" name="DNA Res.">
        <title>Complete genome structure of the thermophilic cyanobacterium Thermosynechococcus elongatus BP-1.</title>
        <authorList>
            <person name="Nakamura Y."/>
            <person name="Kaneko T."/>
            <person name="Sato S."/>
            <person name="Ikeuchi M."/>
            <person name="Katoh H."/>
            <person name="Sasamoto S."/>
            <person name="Watanabe A."/>
            <person name="Iriguchi M."/>
            <person name="Kawashima K."/>
            <person name="Kimura T."/>
            <person name="Kishida Y."/>
            <person name="Kiyokawa C."/>
            <person name="Kohara M."/>
            <person name="Matsumoto M."/>
            <person name="Matsuno A."/>
            <person name="Nakazaki N."/>
            <person name="Shimpo S."/>
            <person name="Sugimoto M."/>
            <person name="Takeuchi C."/>
            <person name="Yamada M."/>
            <person name="Tabata S."/>
        </authorList>
    </citation>
    <scope>NUCLEOTIDE SEQUENCE [LARGE SCALE GENOMIC DNA]</scope>
    <source>
        <strain evidence="3">IAM M-273 / NIES-2133 / BP-1</strain>
    </source>
</reference>
<dbReference type="STRING" id="197221.gene:10749007"/>